<dbReference type="HOGENOM" id="CLU_3098031_0_0_0"/>
<dbReference type="RefSeq" id="WP_014683616.1">
    <property type="nucleotide sequence ID" value="NC_017790.1"/>
</dbReference>
<name>H8GTI3_DEIGI</name>
<proteinExistence type="predicted"/>
<organism evidence="1 2">
    <name type="scientific">Deinococcus gobiensis (strain DSM 21396 / JCM 16679 / CGMCC 1.7299 / I-0)</name>
    <dbReference type="NCBI Taxonomy" id="745776"/>
    <lineage>
        <taxon>Bacteria</taxon>
        <taxon>Thermotogati</taxon>
        <taxon>Deinococcota</taxon>
        <taxon>Deinococci</taxon>
        <taxon>Deinococcales</taxon>
        <taxon>Deinococcaceae</taxon>
        <taxon>Deinococcus</taxon>
    </lineage>
</organism>
<dbReference type="AlphaFoldDB" id="H8GTI3"/>
<dbReference type="STRING" id="745776.DGo_CA0206"/>
<dbReference type="Proteomes" id="UP000007575">
    <property type="component" value="Chromosome"/>
</dbReference>
<evidence type="ECO:0000313" key="2">
    <source>
        <dbReference type="Proteomes" id="UP000007575"/>
    </source>
</evidence>
<accession>H8GTI3</accession>
<dbReference type="EMBL" id="CP002191">
    <property type="protein sequence ID" value="AFD24133.1"/>
    <property type="molecule type" value="Genomic_DNA"/>
</dbReference>
<sequence length="51" mass="5549">MGLLLLAVFLPVLAVIFFAARRQDRLNRAMADIDRAPAEAGYVGPHLPGPF</sequence>
<protein>
    <submittedName>
        <fullName evidence="1">Uncharacterized protein</fullName>
    </submittedName>
</protein>
<gene>
    <name evidence="1" type="ordered locus">DGo_CA0206</name>
</gene>
<evidence type="ECO:0000313" key="1">
    <source>
        <dbReference type="EMBL" id="AFD24133.1"/>
    </source>
</evidence>
<reference evidence="1 2" key="1">
    <citation type="journal article" date="2012" name="PLoS ONE">
        <title>Genome sequence and transcriptome analysis of the radioresistant bacterium Deinococcus gobiensis: insights into the extreme environmental adaptations.</title>
        <authorList>
            <person name="Yuan M."/>
            <person name="Chen M."/>
            <person name="Zhang W."/>
            <person name="Lu W."/>
            <person name="Wang J."/>
            <person name="Yang M."/>
            <person name="Zhao P."/>
            <person name="Tang R."/>
            <person name="Li X."/>
            <person name="Hao Y."/>
            <person name="Zhou Z."/>
            <person name="Zhan Y."/>
            <person name="Yu H."/>
            <person name="Teng C."/>
            <person name="Yan Y."/>
            <person name="Ping S."/>
            <person name="Wang Y."/>
            <person name="Lin M."/>
        </authorList>
    </citation>
    <scope>NUCLEOTIDE SEQUENCE [LARGE SCALE GENOMIC DNA]</scope>
    <source>
        <strain evidence="1 2">I-0</strain>
    </source>
</reference>
<dbReference type="PATRIC" id="fig|745776.4.peg.213"/>
<keyword evidence="2" id="KW-1185">Reference proteome</keyword>
<dbReference type="KEGG" id="dgo:DGo_CA0206"/>